<dbReference type="EMBL" id="BART01003332">
    <property type="protein sequence ID" value="GAG55392.1"/>
    <property type="molecule type" value="Genomic_DNA"/>
</dbReference>
<name>X0ZAS5_9ZZZZ</name>
<protein>
    <submittedName>
        <fullName evidence="2">Uncharacterized protein</fullName>
    </submittedName>
</protein>
<feature type="transmembrane region" description="Helical" evidence="1">
    <location>
        <begin position="33"/>
        <end position="59"/>
    </location>
</feature>
<organism evidence="2">
    <name type="scientific">marine sediment metagenome</name>
    <dbReference type="NCBI Taxonomy" id="412755"/>
    <lineage>
        <taxon>unclassified sequences</taxon>
        <taxon>metagenomes</taxon>
        <taxon>ecological metagenomes</taxon>
    </lineage>
</organism>
<reference evidence="2" key="1">
    <citation type="journal article" date="2014" name="Front. Microbiol.">
        <title>High frequency of phylogenetically diverse reductive dehalogenase-homologous genes in deep subseafloor sedimentary metagenomes.</title>
        <authorList>
            <person name="Kawai M."/>
            <person name="Futagami T."/>
            <person name="Toyoda A."/>
            <person name="Takaki Y."/>
            <person name="Nishi S."/>
            <person name="Hori S."/>
            <person name="Arai W."/>
            <person name="Tsubouchi T."/>
            <person name="Morono Y."/>
            <person name="Uchiyama I."/>
            <person name="Ito T."/>
            <person name="Fujiyama A."/>
            <person name="Inagaki F."/>
            <person name="Takami H."/>
        </authorList>
    </citation>
    <scope>NUCLEOTIDE SEQUENCE</scope>
    <source>
        <strain evidence="2">Expedition CK06-06</strain>
    </source>
</reference>
<gene>
    <name evidence="2" type="ORF">S01H4_09298</name>
</gene>
<feature type="non-terminal residue" evidence="2">
    <location>
        <position position="1"/>
    </location>
</feature>
<accession>X0ZAS5</accession>
<proteinExistence type="predicted"/>
<comment type="caution">
    <text evidence="2">The sequence shown here is derived from an EMBL/GenBank/DDBJ whole genome shotgun (WGS) entry which is preliminary data.</text>
</comment>
<dbReference type="AlphaFoldDB" id="X0ZAS5"/>
<evidence type="ECO:0000256" key="1">
    <source>
        <dbReference type="SAM" id="Phobius"/>
    </source>
</evidence>
<sequence length="313" mass="33405">EAERCALAQLVYWQAWFVVVNLIGPLDELAIDLLMPVLIGLLATLAGGPLVGVPAALLIMAVRGLIEAKVGGVLDDVLSTWEDAQEDIICALYLNLEDGYRAAENAAMAVIVDLPVISPVVKVALHCLVCPWAIMLAQEALTNETDFAEDYVEPGYCADCNEQEGTDWWALRLPLEGNTVEIENPSEGSWGGACWEYSLPAGWVTNGVVLDVIDRTGGGLLKRMSAGEAGCSGSELWGNTSPDLPLGEYFCVVGTDIDEAECKAALCPDATTYDNTISRTGALTINAGFHIGFNPLCSASIHVKYLVMRGSIP</sequence>
<keyword evidence="1" id="KW-1133">Transmembrane helix</keyword>
<evidence type="ECO:0000313" key="2">
    <source>
        <dbReference type="EMBL" id="GAG55392.1"/>
    </source>
</evidence>
<keyword evidence="1" id="KW-0472">Membrane</keyword>
<keyword evidence="1" id="KW-0812">Transmembrane</keyword>